<dbReference type="EMBL" id="CP095855">
    <property type="protein sequence ID" value="UPK66584.1"/>
    <property type="molecule type" value="Genomic_DNA"/>
</dbReference>
<accession>A0ABY4HUA0</accession>
<evidence type="ECO:0000313" key="2">
    <source>
        <dbReference type="Proteomes" id="UP000830198"/>
    </source>
</evidence>
<dbReference type="RefSeq" id="WP_247808795.1">
    <property type="nucleotide sequence ID" value="NZ_CP095855.1"/>
</dbReference>
<sequence>MFNKSNSASIEFIKEKLALLANAFKTIAIKYAYNDVINTHVVELTPVNEYYNNEALDKYWIPISLDFKRLFENEDITFISSDSLLSVANPEFEWNAGNKATDLRSSLPITKGNFSIPEVDQSIGLA</sequence>
<proteinExistence type="predicted"/>
<protein>
    <submittedName>
        <fullName evidence="1">Uncharacterized protein</fullName>
    </submittedName>
</protein>
<dbReference type="Proteomes" id="UP000830198">
    <property type="component" value="Chromosome"/>
</dbReference>
<reference evidence="1 2" key="1">
    <citation type="submission" date="2022-04" db="EMBL/GenBank/DDBJ databases">
        <title>The arsenic-methylating capacity of Chitinophaga filiformis YT5 during chitin decomposition.</title>
        <authorList>
            <person name="Chen G."/>
            <person name="Liang Y."/>
        </authorList>
    </citation>
    <scope>NUCLEOTIDE SEQUENCE [LARGE SCALE GENOMIC DNA]</scope>
    <source>
        <strain evidence="1 2">YT5</strain>
    </source>
</reference>
<organism evidence="1 2">
    <name type="scientific">Chitinophaga filiformis</name>
    <name type="common">Myxococcus filiformis</name>
    <name type="synonym">Flexibacter filiformis</name>
    <dbReference type="NCBI Taxonomy" id="104663"/>
    <lineage>
        <taxon>Bacteria</taxon>
        <taxon>Pseudomonadati</taxon>
        <taxon>Bacteroidota</taxon>
        <taxon>Chitinophagia</taxon>
        <taxon>Chitinophagales</taxon>
        <taxon>Chitinophagaceae</taxon>
        <taxon>Chitinophaga</taxon>
    </lineage>
</organism>
<keyword evidence="2" id="KW-1185">Reference proteome</keyword>
<evidence type="ECO:0000313" key="1">
    <source>
        <dbReference type="EMBL" id="UPK66584.1"/>
    </source>
</evidence>
<name>A0ABY4HUA0_CHIFI</name>
<gene>
    <name evidence="1" type="ORF">MYF79_16720</name>
</gene>